<protein>
    <recommendedName>
        <fullName evidence="2">DUF6535 domain-containing protein</fullName>
    </recommendedName>
</protein>
<dbReference type="Pfam" id="PF20153">
    <property type="entry name" value="DUF6535"/>
    <property type="match status" value="1"/>
</dbReference>
<accession>A0ABR3J5L2</accession>
<evidence type="ECO:0000259" key="2">
    <source>
        <dbReference type="Pfam" id="PF20153"/>
    </source>
</evidence>
<keyword evidence="4" id="KW-1185">Reference proteome</keyword>
<keyword evidence="1" id="KW-1133">Transmembrane helix</keyword>
<name>A0ABR3J5L2_9AGAR</name>
<proteinExistence type="predicted"/>
<dbReference type="EMBL" id="JASNQZ010000011">
    <property type="protein sequence ID" value="KAL0950788.1"/>
    <property type="molecule type" value="Genomic_DNA"/>
</dbReference>
<gene>
    <name evidence="3" type="ORF">HGRIS_007554</name>
</gene>
<feature type="domain" description="DUF6535" evidence="2">
    <location>
        <begin position="31"/>
        <end position="171"/>
    </location>
</feature>
<feature type="transmembrane region" description="Helical" evidence="1">
    <location>
        <begin position="55"/>
        <end position="72"/>
    </location>
</feature>
<organism evidence="3 4">
    <name type="scientific">Hohenbuehelia grisea</name>
    <dbReference type="NCBI Taxonomy" id="104357"/>
    <lineage>
        <taxon>Eukaryota</taxon>
        <taxon>Fungi</taxon>
        <taxon>Dikarya</taxon>
        <taxon>Basidiomycota</taxon>
        <taxon>Agaricomycotina</taxon>
        <taxon>Agaricomycetes</taxon>
        <taxon>Agaricomycetidae</taxon>
        <taxon>Agaricales</taxon>
        <taxon>Pleurotineae</taxon>
        <taxon>Pleurotaceae</taxon>
        <taxon>Hohenbuehelia</taxon>
    </lineage>
</organism>
<sequence length="171" mass="18826">MYIEPTTLGDYESKYPEDPTYEELSENARVWRVYLDEVAEFDADMVEKASDGLDLLLVFAGLFSAVLTTFVAQTSQSLSTDHSAVATSLLKELVLIERATANGESVAGIPTSDTTSGPSRGDIWVNGLWLVSLTLSLSTALLAVLVRQWLHQYTAVTSGTSRDRSLIRQYR</sequence>
<keyword evidence="1" id="KW-0812">Transmembrane</keyword>
<evidence type="ECO:0000313" key="3">
    <source>
        <dbReference type="EMBL" id="KAL0950788.1"/>
    </source>
</evidence>
<comment type="caution">
    <text evidence="3">The sequence shown here is derived from an EMBL/GenBank/DDBJ whole genome shotgun (WGS) entry which is preliminary data.</text>
</comment>
<evidence type="ECO:0000313" key="4">
    <source>
        <dbReference type="Proteomes" id="UP001556367"/>
    </source>
</evidence>
<keyword evidence="1" id="KW-0472">Membrane</keyword>
<reference evidence="4" key="1">
    <citation type="submission" date="2024-06" db="EMBL/GenBank/DDBJ databases">
        <title>Multi-omics analyses provide insights into the biosynthesis of the anticancer antibiotic pleurotin in Hohenbuehelia grisea.</title>
        <authorList>
            <person name="Weaver J.A."/>
            <person name="Alberti F."/>
        </authorList>
    </citation>
    <scope>NUCLEOTIDE SEQUENCE [LARGE SCALE GENOMIC DNA]</scope>
    <source>
        <strain evidence="4">T-177</strain>
    </source>
</reference>
<dbReference type="InterPro" id="IPR045338">
    <property type="entry name" value="DUF6535"/>
</dbReference>
<feature type="transmembrane region" description="Helical" evidence="1">
    <location>
        <begin position="123"/>
        <end position="146"/>
    </location>
</feature>
<evidence type="ECO:0000256" key="1">
    <source>
        <dbReference type="SAM" id="Phobius"/>
    </source>
</evidence>
<dbReference type="Proteomes" id="UP001556367">
    <property type="component" value="Unassembled WGS sequence"/>
</dbReference>